<dbReference type="InterPro" id="IPR050109">
    <property type="entry name" value="HTH-type_TetR-like_transc_reg"/>
</dbReference>
<dbReference type="InterPro" id="IPR009057">
    <property type="entry name" value="Homeodomain-like_sf"/>
</dbReference>
<dbReference type="PROSITE" id="PS50977">
    <property type="entry name" value="HTH_TETR_2"/>
    <property type="match status" value="1"/>
</dbReference>
<keyword evidence="3" id="KW-0804">Transcription</keyword>
<keyword evidence="2 4" id="KW-0238">DNA-binding</keyword>
<dbReference type="GO" id="GO:0000976">
    <property type="term" value="F:transcription cis-regulatory region binding"/>
    <property type="evidence" value="ECO:0007669"/>
    <property type="project" value="TreeGrafter"/>
</dbReference>
<keyword evidence="1" id="KW-0805">Transcription regulation</keyword>
<evidence type="ECO:0000313" key="6">
    <source>
        <dbReference type="EMBL" id="UYF96928.1"/>
    </source>
</evidence>
<gene>
    <name evidence="6" type="ORF">OCS65_15370</name>
</gene>
<protein>
    <submittedName>
        <fullName evidence="6">TetR/AcrR family transcriptional regulator</fullName>
    </submittedName>
</protein>
<dbReference type="Proteomes" id="UP001163947">
    <property type="component" value="Chromosome"/>
</dbReference>
<sequence length="226" mass="24530">MARIPAAERRAELVAAAVRMIAAHGVDGATTRRIAQEANAPLATLHYCFATKEALFAAVFDHVASRYREVLTHNDIRGDVATTARTLLRGLLEWYVANPDFGAAIVELISWAQRQEDNQAEMVYNEAFATMRPILQAAAAAADQSVDPKTLDELTYIVSVLSDGFALNWLVFTDRTAAEPQIDVVLGVLDAWMAAHLGEAAGPPVRASKTSPEQTVRALVSWVSVD</sequence>
<dbReference type="SUPFAM" id="SSF46689">
    <property type="entry name" value="Homeodomain-like"/>
    <property type="match status" value="1"/>
</dbReference>
<reference evidence="6" key="1">
    <citation type="submission" date="2022-09" db="EMBL/GenBank/DDBJ databases">
        <title>The genome sequence of Rhodococcus aetherivorans N1.</title>
        <authorList>
            <person name="Jiang W."/>
        </authorList>
    </citation>
    <scope>NUCLEOTIDE SEQUENCE</scope>
    <source>
        <strain evidence="6">N1</strain>
    </source>
</reference>
<dbReference type="RefSeq" id="WP_050035249.1">
    <property type="nucleotide sequence ID" value="NZ_CP011341.1"/>
</dbReference>
<dbReference type="PANTHER" id="PTHR30055:SF234">
    <property type="entry name" value="HTH-TYPE TRANSCRIPTIONAL REGULATOR BETI"/>
    <property type="match status" value="1"/>
</dbReference>
<dbReference type="GO" id="GO:0003700">
    <property type="term" value="F:DNA-binding transcription factor activity"/>
    <property type="evidence" value="ECO:0007669"/>
    <property type="project" value="TreeGrafter"/>
</dbReference>
<evidence type="ECO:0000256" key="2">
    <source>
        <dbReference type="ARBA" id="ARBA00023125"/>
    </source>
</evidence>
<dbReference type="EMBL" id="CP106982">
    <property type="protein sequence ID" value="UYF96928.1"/>
    <property type="molecule type" value="Genomic_DNA"/>
</dbReference>
<evidence type="ECO:0000256" key="4">
    <source>
        <dbReference type="PROSITE-ProRule" id="PRU00335"/>
    </source>
</evidence>
<organism evidence="6 7">
    <name type="scientific">Rhodococcus aetherivorans</name>
    <dbReference type="NCBI Taxonomy" id="191292"/>
    <lineage>
        <taxon>Bacteria</taxon>
        <taxon>Bacillati</taxon>
        <taxon>Actinomycetota</taxon>
        <taxon>Actinomycetes</taxon>
        <taxon>Mycobacteriales</taxon>
        <taxon>Nocardiaceae</taxon>
        <taxon>Rhodococcus</taxon>
    </lineage>
</organism>
<name>A0AA46P4V6_9NOCA</name>
<dbReference type="KEGG" id="rav:AAT18_13630"/>
<evidence type="ECO:0000256" key="3">
    <source>
        <dbReference type="ARBA" id="ARBA00023163"/>
    </source>
</evidence>
<accession>A0AA46P4V6</accession>
<dbReference type="SUPFAM" id="SSF48498">
    <property type="entry name" value="Tetracyclin repressor-like, C-terminal domain"/>
    <property type="match status" value="1"/>
</dbReference>
<dbReference type="PANTHER" id="PTHR30055">
    <property type="entry name" value="HTH-TYPE TRANSCRIPTIONAL REGULATOR RUTR"/>
    <property type="match status" value="1"/>
</dbReference>
<dbReference type="Pfam" id="PF00440">
    <property type="entry name" value="TetR_N"/>
    <property type="match status" value="1"/>
</dbReference>
<dbReference type="Gene3D" id="1.10.357.10">
    <property type="entry name" value="Tetracycline Repressor, domain 2"/>
    <property type="match status" value="1"/>
</dbReference>
<feature type="DNA-binding region" description="H-T-H motif" evidence="4">
    <location>
        <begin position="30"/>
        <end position="49"/>
    </location>
</feature>
<dbReference type="AlphaFoldDB" id="A0AA46P4V6"/>
<feature type="domain" description="HTH tetR-type" evidence="5">
    <location>
        <begin position="7"/>
        <end position="67"/>
    </location>
</feature>
<dbReference type="GeneID" id="83621825"/>
<dbReference type="InterPro" id="IPR001647">
    <property type="entry name" value="HTH_TetR"/>
</dbReference>
<evidence type="ECO:0000256" key="1">
    <source>
        <dbReference type="ARBA" id="ARBA00023015"/>
    </source>
</evidence>
<dbReference type="InterPro" id="IPR036271">
    <property type="entry name" value="Tet_transcr_reg_TetR-rel_C_sf"/>
</dbReference>
<evidence type="ECO:0000313" key="7">
    <source>
        <dbReference type="Proteomes" id="UP001163947"/>
    </source>
</evidence>
<proteinExistence type="predicted"/>
<evidence type="ECO:0000259" key="5">
    <source>
        <dbReference type="PROSITE" id="PS50977"/>
    </source>
</evidence>